<dbReference type="EMBL" id="LANR01000001">
    <property type="protein sequence ID" value="KJV62177.1"/>
    <property type="molecule type" value="Genomic_DNA"/>
</dbReference>
<protein>
    <submittedName>
        <fullName evidence="1">Uncharacterized protein</fullName>
    </submittedName>
</protein>
<gene>
    <name evidence="1" type="ORF">APHACPA_1198</name>
</gene>
<name>A0A0F3N3F3_RICAM</name>
<dbReference type="Proteomes" id="UP000033556">
    <property type="component" value="Unassembled WGS sequence"/>
</dbReference>
<proteinExistence type="predicted"/>
<keyword evidence="2" id="KW-1185">Reference proteome</keyword>
<comment type="caution">
    <text evidence="1">The sequence shown here is derived from an EMBL/GenBank/DDBJ whole genome shotgun (WGS) entry which is preliminary data.</text>
</comment>
<dbReference type="PATRIC" id="fig|1359164.3.peg.1184"/>
<dbReference type="AlphaFoldDB" id="A0A0F3N3F3"/>
<sequence>MILLKSLYTIFDSITQTVKEDMLCHSRVGGNPETSEINRAFNLKI</sequence>
<evidence type="ECO:0000313" key="1">
    <source>
        <dbReference type="EMBL" id="KJV62177.1"/>
    </source>
</evidence>
<evidence type="ECO:0000313" key="2">
    <source>
        <dbReference type="Proteomes" id="UP000033556"/>
    </source>
</evidence>
<organism evidence="1 2">
    <name type="scientific">Rickettsia amblyommatis str. Ac/Pa</name>
    <dbReference type="NCBI Taxonomy" id="1359164"/>
    <lineage>
        <taxon>Bacteria</taxon>
        <taxon>Pseudomonadati</taxon>
        <taxon>Pseudomonadota</taxon>
        <taxon>Alphaproteobacteria</taxon>
        <taxon>Rickettsiales</taxon>
        <taxon>Rickettsiaceae</taxon>
        <taxon>Rickettsieae</taxon>
        <taxon>Rickettsia</taxon>
        <taxon>spotted fever group</taxon>
    </lineage>
</organism>
<accession>A0A0F3N3F3</accession>
<reference evidence="1 2" key="1">
    <citation type="submission" date="2015-01" db="EMBL/GenBank/DDBJ databases">
        <title>Genome Sequencing of Rickettsiales.</title>
        <authorList>
            <person name="Daugherty S.C."/>
            <person name="Su Q."/>
            <person name="Abolude K."/>
            <person name="Beier-Sexton M."/>
            <person name="Carlyon J.A."/>
            <person name="Carter R."/>
            <person name="Day N.P."/>
            <person name="Dumler S.J."/>
            <person name="Dyachenko V."/>
            <person name="Godinez A."/>
            <person name="Kurtti T.J."/>
            <person name="Lichay M."/>
            <person name="Mullins K.E."/>
            <person name="Ott S."/>
            <person name="Pappas-Brown V."/>
            <person name="Paris D.H."/>
            <person name="Patel P."/>
            <person name="Richards A.L."/>
            <person name="Sadzewicz L."/>
            <person name="Sears K."/>
            <person name="Seidman D."/>
            <person name="Sengamalay N."/>
            <person name="Stenos J."/>
            <person name="Tallon L.J."/>
            <person name="Vincent G."/>
            <person name="Fraser C.M."/>
            <person name="Munderloh U."/>
            <person name="Dunning-Hotopp J.C."/>
        </authorList>
    </citation>
    <scope>NUCLEOTIDE SEQUENCE [LARGE SCALE GENOMIC DNA]</scope>
    <source>
        <strain evidence="1 2">Ac/Pa</strain>
    </source>
</reference>